<dbReference type="GO" id="GO:0009055">
    <property type="term" value="F:electron transfer activity"/>
    <property type="evidence" value="ECO:0007669"/>
    <property type="project" value="InterPro"/>
</dbReference>
<accession>A0A4U1IKX3</accession>
<protein>
    <recommendedName>
        <fullName evidence="5">Cytochrome c domain-containing protein</fullName>
    </recommendedName>
</protein>
<keyword evidence="2" id="KW-0732">Signal</keyword>
<dbReference type="EMBL" id="SSMQ01000107">
    <property type="protein sequence ID" value="TKC94633.1"/>
    <property type="molecule type" value="Genomic_DNA"/>
</dbReference>
<proteinExistence type="predicted"/>
<dbReference type="RefSeq" id="WP_136935945.1">
    <property type="nucleotide sequence ID" value="NZ_SSMQ01000107.1"/>
</dbReference>
<feature type="signal peptide" evidence="2">
    <location>
        <begin position="1"/>
        <end position="17"/>
    </location>
</feature>
<evidence type="ECO:0008006" key="5">
    <source>
        <dbReference type="Google" id="ProtNLM"/>
    </source>
</evidence>
<dbReference type="Proteomes" id="UP000309215">
    <property type="component" value="Unassembled WGS sequence"/>
</dbReference>
<dbReference type="GO" id="GO:0020037">
    <property type="term" value="F:heme binding"/>
    <property type="evidence" value="ECO:0007669"/>
    <property type="project" value="InterPro"/>
</dbReference>
<dbReference type="OrthoDB" id="5521997at2"/>
<comment type="caution">
    <text evidence="3">The sequence shown here is derived from an EMBL/GenBank/DDBJ whole genome shotgun (WGS) entry which is preliminary data.</text>
</comment>
<dbReference type="AlphaFoldDB" id="A0A4U1IKX3"/>
<evidence type="ECO:0000313" key="4">
    <source>
        <dbReference type="Proteomes" id="UP000309215"/>
    </source>
</evidence>
<dbReference type="SUPFAM" id="SSF46626">
    <property type="entry name" value="Cytochrome c"/>
    <property type="match status" value="1"/>
</dbReference>
<feature type="region of interest" description="Disordered" evidence="1">
    <location>
        <begin position="87"/>
        <end position="107"/>
    </location>
</feature>
<organism evidence="3 4">
    <name type="scientific">Polyangium fumosum</name>
    <dbReference type="NCBI Taxonomy" id="889272"/>
    <lineage>
        <taxon>Bacteria</taxon>
        <taxon>Pseudomonadati</taxon>
        <taxon>Myxococcota</taxon>
        <taxon>Polyangia</taxon>
        <taxon>Polyangiales</taxon>
        <taxon>Polyangiaceae</taxon>
        <taxon>Polyangium</taxon>
    </lineage>
</organism>
<evidence type="ECO:0000313" key="3">
    <source>
        <dbReference type="EMBL" id="TKC94633.1"/>
    </source>
</evidence>
<name>A0A4U1IKX3_9BACT</name>
<reference evidence="3 4" key="1">
    <citation type="submission" date="2019-04" db="EMBL/GenBank/DDBJ databases">
        <authorList>
            <person name="Li Y."/>
            <person name="Wang J."/>
        </authorList>
    </citation>
    <scope>NUCLEOTIDE SEQUENCE [LARGE SCALE GENOMIC DNA]</scope>
    <source>
        <strain evidence="3 4">DSM 14668</strain>
    </source>
</reference>
<dbReference type="PROSITE" id="PS51257">
    <property type="entry name" value="PROKAR_LIPOPROTEIN"/>
    <property type="match status" value="1"/>
</dbReference>
<feature type="chain" id="PRO_5020715874" description="Cytochrome c domain-containing protein" evidence="2">
    <location>
        <begin position="18"/>
        <end position="120"/>
    </location>
</feature>
<evidence type="ECO:0000256" key="1">
    <source>
        <dbReference type="SAM" id="MobiDB-lite"/>
    </source>
</evidence>
<sequence>MRPLPRLAFATFPFVLAACSLFYTDMEDWACPPEGTQLTYENFGAAFMNAHCQSCHASTATDRAGAPGEFIFDTKSQVQRHRARVFARSAAENDSMPPGPDDPSLDDRMKLADWLACGAP</sequence>
<dbReference type="InterPro" id="IPR036909">
    <property type="entry name" value="Cyt_c-like_dom_sf"/>
</dbReference>
<keyword evidence="4" id="KW-1185">Reference proteome</keyword>
<evidence type="ECO:0000256" key="2">
    <source>
        <dbReference type="SAM" id="SignalP"/>
    </source>
</evidence>
<gene>
    <name evidence="3" type="ORF">E8A74_48165</name>
</gene>